<reference evidence="3 4" key="1">
    <citation type="submission" date="2017-09" db="EMBL/GenBank/DDBJ databases">
        <title>Bacterial strain isolated from the female urinary microbiota.</title>
        <authorList>
            <person name="Thomas-White K."/>
            <person name="Kumar N."/>
            <person name="Forster S."/>
            <person name="Putonti C."/>
            <person name="Lawley T."/>
            <person name="Wolfe A.J."/>
        </authorList>
    </citation>
    <scope>NUCLEOTIDE SEQUENCE [LARGE SCALE GENOMIC DNA]</scope>
    <source>
        <strain evidence="3 4">UMB1301</strain>
    </source>
</reference>
<organism evidence="3 4">
    <name type="scientific">Brevibacterium paucivorans</name>
    <dbReference type="NCBI Taxonomy" id="170994"/>
    <lineage>
        <taxon>Bacteria</taxon>
        <taxon>Bacillati</taxon>
        <taxon>Actinomycetota</taxon>
        <taxon>Actinomycetes</taxon>
        <taxon>Micrococcales</taxon>
        <taxon>Brevibacteriaceae</taxon>
        <taxon>Brevibacterium</taxon>
    </lineage>
</organism>
<feature type="region of interest" description="Disordered" evidence="1">
    <location>
        <begin position="114"/>
        <end position="151"/>
    </location>
</feature>
<proteinExistence type="predicted"/>
<feature type="compositionally biased region" description="Polar residues" evidence="1">
    <location>
        <begin position="136"/>
        <end position="148"/>
    </location>
</feature>
<dbReference type="SUPFAM" id="SSF54427">
    <property type="entry name" value="NTF2-like"/>
    <property type="match status" value="1"/>
</dbReference>
<dbReference type="Proteomes" id="UP000235598">
    <property type="component" value="Unassembled WGS sequence"/>
</dbReference>
<feature type="region of interest" description="Disordered" evidence="1">
    <location>
        <begin position="1"/>
        <end position="84"/>
    </location>
</feature>
<sequence>MEPIEEYLRNLHKKNSPHSQSREHTGQEAQAVREDAASAPTTELPTVVAALRNNEAQNTGQKSGRTQPSPTRASRRSKRTRKRPRRYDLMIIAAGVAVVAVIVGIAFIPRGSERTVAHHAPASTASPGEEGKATHTPPSKQDNPPSQDESAHDAVIRLCNERALAFSTTDEDLLRSLTVDGSPARKAEKFGDIHKYGGADIAIDATDIDVVKETPDSAVVTATVTAHPETGVRLTLTLKKVDKRWRVWEVTE</sequence>
<dbReference type="InterPro" id="IPR032710">
    <property type="entry name" value="NTF2-like_dom_sf"/>
</dbReference>
<keyword evidence="2" id="KW-1133">Transmembrane helix</keyword>
<dbReference type="AlphaFoldDB" id="A0A2N6VQ90"/>
<dbReference type="EMBL" id="PNHK01000001">
    <property type="protein sequence ID" value="PMD06305.1"/>
    <property type="molecule type" value="Genomic_DNA"/>
</dbReference>
<keyword evidence="2" id="KW-0472">Membrane</keyword>
<feature type="compositionally biased region" description="Basic and acidic residues" evidence="1">
    <location>
        <begin position="20"/>
        <end position="36"/>
    </location>
</feature>
<dbReference type="RefSeq" id="WP_102237954.1">
    <property type="nucleotide sequence ID" value="NZ_PNHK01000001.1"/>
</dbReference>
<name>A0A2N6VQ90_9MICO</name>
<feature type="compositionally biased region" description="Basic residues" evidence="1">
    <location>
        <begin position="73"/>
        <end position="84"/>
    </location>
</feature>
<accession>A0A2N6VQ90</accession>
<evidence type="ECO:0000256" key="1">
    <source>
        <dbReference type="SAM" id="MobiDB-lite"/>
    </source>
</evidence>
<evidence type="ECO:0000313" key="4">
    <source>
        <dbReference type="Proteomes" id="UP000235598"/>
    </source>
</evidence>
<evidence type="ECO:0000313" key="3">
    <source>
        <dbReference type="EMBL" id="PMD06305.1"/>
    </source>
</evidence>
<comment type="caution">
    <text evidence="3">The sequence shown here is derived from an EMBL/GenBank/DDBJ whole genome shotgun (WGS) entry which is preliminary data.</text>
</comment>
<feature type="compositionally biased region" description="Polar residues" evidence="1">
    <location>
        <begin position="54"/>
        <end position="67"/>
    </location>
</feature>
<protein>
    <submittedName>
        <fullName evidence="3">Uncharacterized protein</fullName>
    </submittedName>
</protein>
<keyword evidence="2" id="KW-0812">Transmembrane</keyword>
<evidence type="ECO:0000256" key="2">
    <source>
        <dbReference type="SAM" id="Phobius"/>
    </source>
</evidence>
<gene>
    <name evidence="3" type="ORF">CJ199_02730</name>
</gene>
<feature type="transmembrane region" description="Helical" evidence="2">
    <location>
        <begin position="87"/>
        <end position="108"/>
    </location>
</feature>
<dbReference type="OrthoDB" id="4806749at2"/>